<evidence type="ECO:0000313" key="2">
    <source>
        <dbReference type="EMBL" id="GAA1998154.1"/>
    </source>
</evidence>
<proteinExistence type="predicted"/>
<comment type="caution">
    <text evidence="2">The sequence shown here is derived from an EMBL/GenBank/DDBJ whole genome shotgun (WGS) entry which is preliminary data.</text>
</comment>
<dbReference type="PANTHER" id="PTHR43162">
    <property type="match status" value="1"/>
</dbReference>
<dbReference type="SUPFAM" id="SSF51735">
    <property type="entry name" value="NAD(P)-binding Rossmann-fold domains"/>
    <property type="match status" value="1"/>
</dbReference>
<dbReference type="InterPro" id="IPR016040">
    <property type="entry name" value="NAD(P)-bd_dom"/>
</dbReference>
<accession>A0ABP5EKG1</accession>
<gene>
    <name evidence="2" type="ORF">GCM10009799_26460</name>
</gene>
<dbReference type="Proteomes" id="UP001501585">
    <property type="component" value="Unassembled WGS sequence"/>
</dbReference>
<evidence type="ECO:0000259" key="1">
    <source>
        <dbReference type="Pfam" id="PF13460"/>
    </source>
</evidence>
<dbReference type="Gene3D" id="3.40.50.720">
    <property type="entry name" value="NAD(P)-binding Rossmann-like Domain"/>
    <property type="match status" value="1"/>
</dbReference>
<organism evidence="2 3">
    <name type="scientific">Nocardiopsis rhodophaea</name>
    <dbReference type="NCBI Taxonomy" id="280238"/>
    <lineage>
        <taxon>Bacteria</taxon>
        <taxon>Bacillati</taxon>
        <taxon>Actinomycetota</taxon>
        <taxon>Actinomycetes</taxon>
        <taxon>Streptosporangiales</taxon>
        <taxon>Nocardiopsidaceae</taxon>
        <taxon>Nocardiopsis</taxon>
    </lineage>
</organism>
<dbReference type="Pfam" id="PF13460">
    <property type="entry name" value="NAD_binding_10"/>
    <property type="match status" value="1"/>
</dbReference>
<evidence type="ECO:0000313" key="3">
    <source>
        <dbReference type="Proteomes" id="UP001501585"/>
    </source>
</evidence>
<keyword evidence="3" id="KW-1185">Reference proteome</keyword>
<dbReference type="Gene3D" id="3.90.25.10">
    <property type="entry name" value="UDP-galactose 4-epimerase, domain 1"/>
    <property type="match status" value="1"/>
</dbReference>
<protein>
    <submittedName>
        <fullName evidence="2">NAD(P)H-binding protein</fullName>
    </submittedName>
</protein>
<name>A0ABP5EKG1_9ACTN</name>
<dbReference type="PANTHER" id="PTHR43162:SF1">
    <property type="entry name" value="PRESTALK A DIFFERENTIATION PROTEIN A"/>
    <property type="match status" value="1"/>
</dbReference>
<dbReference type="EMBL" id="BAAAPC010000010">
    <property type="protein sequence ID" value="GAA1998154.1"/>
    <property type="molecule type" value="Genomic_DNA"/>
</dbReference>
<sequence length="266" mass="28660">MVLGATGSTGRRVTALLREAGNPVRAASRRGEVRFDWTDPGTWETALDDAWGMYLMAPDGLPIDPAFVARAVERGVERIVLLSSRNIEALGDERLMAAERTVRNSGVEWTIVRADWFNQNFDEGFFRPDIMAGRVVMPVGDVRQGFVDADDIAAVAVAALTEEGHAGRSYEVMGPRALTFAEAVETIARASGREVRFLGTDEDYAAARAAAGADPAVTAAEIAALRALRGLGDVEPNWVVERVTGRPAKDIEAYAAEAAARGAWRD</sequence>
<dbReference type="InterPro" id="IPR036291">
    <property type="entry name" value="NAD(P)-bd_dom_sf"/>
</dbReference>
<feature type="domain" description="NAD(P)-binding" evidence="1">
    <location>
        <begin position="4"/>
        <end position="162"/>
    </location>
</feature>
<reference evidence="3" key="1">
    <citation type="journal article" date="2019" name="Int. J. Syst. Evol. Microbiol.">
        <title>The Global Catalogue of Microorganisms (GCM) 10K type strain sequencing project: providing services to taxonomists for standard genome sequencing and annotation.</title>
        <authorList>
            <consortium name="The Broad Institute Genomics Platform"/>
            <consortium name="The Broad Institute Genome Sequencing Center for Infectious Disease"/>
            <person name="Wu L."/>
            <person name="Ma J."/>
        </authorList>
    </citation>
    <scope>NUCLEOTIDE SEQUENCE [LARGE SCALE GENOMIC DNA]</scope>
    <source>
        <strain evidence="3">JCM 15313</strain>
    </source>
</reference>
<dbReference type="InterPro" id="IPR051604">
    <property type="entry name" value="Ergot_Alk_Oxidoreductase"/>
</dbReference>